<dbReference type="EMBL" id="JADOXO010001565">
    <property type="protein sequence ID" value="KAF9795045.1"/>
    <property type="molecule type" value="Genomic_DNA"/>
</dbReference>
<name>A0A8H7P259_9APHY</name>
<evidence type="ECO:0000313" key="8">
    <source>
        <dbReference type="EMBL" id="KAF9797107.1"/>
    </source>
</evidence>
<evidence type="ECO:0000313" key="3">
    <source>
        <dbReference type="EMBL" id="KAF9793829.1"/>
    </source>
</evidence>
<evidence type="ECO:0000256" key="1">
    <source>
        <dbReference type="SAM" id="MobiDB-lite"/>
    </source>
</evidence>
<dbReference type="EMBL" id="JADOXO010001210">
    <property type="protein sequence ID" value="KAF9797189.1"/>
    <property type="molecule type" value="Genomic_DNA"/>
</dbReference>
<dbReference type="EMBL" id="JADOXO010001282">
    <property type="protein sequence ID" value="KAF9796772.1"/>
    <property type="molecule type" value="Genomic_DNA"/>
</dbReference>
<dbReference type="EMBL" id="JADOXO010001073">
    <property type="protein sequence ID" value="KAF9798246.1"/>
    <property type="molecule type" value="Genomic_DNA"/>
</dbReference>
<evidence type="ECO:0000313" key="10">
    <source>
        <dbReference type="EMBL" id="KAF9797189.1"/>
    </source>
</evidence>
<evidence type="ECO:0000313" key="16">
    <source>
        <dbReference type="EMBL" id="KAF9800128.1"/>
    </source>
</evidence>
<evidence type="ECO:0000313" key="21">
    <source>
        <dbReference type="EMBL" id="KAF9814133.1"/>
    </source>
</evidence>
<sequence length="22" mass="2337">MGQEVETEVPRAAEAGLYTGEV</sequence>
<evidence type="ECO:0000313" key="18">
    <source>
        <dbReference type="EMBL" id="KAF9801818.1"/>
    </source>
</evidence>
<evidence type="ECO:0000313" key="15">
    <source>
        <dbReference type="EMBL" id="KAF9799648.1"/>
    </source>
</evidence>
<evidence type="ECO:0000313" key="5">
    <source>
        <dbReference type="EMBL" id="KAF9794727.1"/>
    </source>
</evidence>
<protein>
    <submittedName>
        <fullName evidence="21">Uncharacterized protein</fullName>
    </submittedName>
</protein>
<comment type="caution">
    <text evidence="21">The sequence shown here is derived from an EMBL/GenBank/DDBJ whole genome shotgun (WGS) entry which is preliminary data.</text>
</comment>
<evidence type="ECO:0000313" key="12">
    <source>
        <dbReference type="EMBL" id="KAF9798246.1"/>
    </source>
</evidence>
<dbReference type="EMBL" id="JADOXO010001618">
    <property type="protein sequence ID" value="KAF9794727.1"/>
    <property type="molecule type" value="Genomic_DNA"/>
</dbReference>
<dbReference type="EMBL" id="JADOXO010001225">
    <property type="protein sequence ID" value="KAF9797107.1"/>
    <property type="molecule type" value="Genomic_DNA"/>
</dbReference>
<dbReference type="EMBL" id="JADOXO010001146">
    <property type="protein sequence ID" value="KAF9797819.1"/>
    <property type="molecule type" value="Genomic_DNA"/>
</dbReference>
<dbReference type="EMBL" id="JADOXO010000526">
    <property type="protein sequence ID" value="KAF9803158.1"/>
    <property type="molecule type" value="Genomic_DNA"/>
</dbReference>
<evidence type="ECO:0000313" key="6">
    <source>
        <dbReference type="EMBL" id="KAF9795045.1"/>
    </source>
</evidence>
<accession>A0A8H7P259</accession>
<evidence type="ECO:0000313" key="17">
    <source>
        <dbReference type="EMBL" id="KAF9800987.1"/>
    </source>
</evidence>
<dbReference type="EMBL" id="JADOXO010000093">
    <property type="protein sequence ID" value="KAF9814133.1"/>
    <property type="molecule type" value="Genomic_DNA"/>
</dbReference>
<dbReference type="Proteomes" id="UP000639403">
    <property type="component" value="Unassembled WGS sequence"/>
</dbReference>
<dbReference type="EMBL" id="JADOXO010000881">
    <property type="protein sequence ID" value="KAF9799648.1"/>
    <property type="molecule type" value="Genomic_DNA"/>
</dbReference>
<dbReference type="EMBL" id="JADOXO010001824">
    <property type="protein sequence ID" value="KAF9793826.1"/>
    <property type="molecule type" value="Genomic_DNA"/>
</dbReference>
<evidence type="ECO:0000313" key="22">
    <source>
        <dbReference type="Proteomes" id="UP000639403"/>
    </source>
</evidence>
<evidence type="ECO:0000313" key="4">
    <source>
        <dbReference type="EMBL" id="KAF9794405.1"/>
    </source>
</evidence>
<dbReference type="EMBL" id="JADOXO010000951">
    <property type="protein sequence ID" value="KAF9799046.1"/>
    <property type="molecule type" value="Genomic_DNA"/>
</dbReference>
<gene>
    <name evidence="21" type="ORF">IEO21_05271</name>
    <name evidence="20" type="ORF">IEO21_09745</name>
    <name evidence="19" type="ORF">IEO21_09901</name>
    <name evidence="18" type="ORF">IEO21_10032</name>
    <name evidence="17" type="ORF">IEO21_10233</name>
    <name evidence="16" type="ORF">IEO21_10434</name>
    <name evidence="15" type="ORF">IEO21_10530</name>
    <name evidence="14" type="ORF">IEO21_10573</name>
    <name evidence="13" type="ORF">IEO21_10625</name>
    <name evidence="12" type="ORF">IEO21_10758</name>
    <name evidence="11" type="ORF">IEO21_10829</name>
    <name evidence="10" type="ORF">IEO21_10888</name>
    <name evidence="9" type="ORF">IEO21_10894</name>
    <name evidence="8" type="ORF">IEO21_10908</name>
    <name evidence="7" type="ORF">IEO21_10956</name>
    <name evidence="6" type="ORF">IEO21_11124</name>
    <name evidence="5" type="ORF">IEO21_11152</name>
    <name evidence="4" type="ORF">IEO21_11202</name>
    <name evidence="3" type="ORF">IEO21_11239</name>
    <name evidence="2" type="ORF">IEO21_11242</name>
</gene>
<proteinExistence type="predicted"/>
<dbReference type="AlphaFoldDB" id="A0A8H7P259"/>
<organism evidence="21 22">
    <name type="scientific">Rhodonia placenta</name>
    <dbReference type="NCBI Taxonomy" id="104341"/>
    <lineage>
        <taxon>Eukaryota</taxon>
        <taxon>Fungi</taxon>
        <taxon>Dikarya</taxon>
        <taxon>Basidiomycota</taxon>
        <taxon>Agaricomycotina</taxon>
        <taxon>Agaricomycetes</taxon>
        <taxon>Polyporales</taxon>
        <taxon>Adustoporiaceae</taxon>
        <taxon>Rhodonia</taxon>
    </lineage>
</organism>
<dbReference type="EMBL" id="JADOXO010000714">
    <property type="protein sequence ID" value="KAF9800987.1"/>
    <property type="molecule type" value="Genomic_DNA"/>
</dbReference>
<evidence type="ECO:0000313" key="9">
    <source>
        <dbReference type="EMBL" id="KAF9797174.1"/>
    </source>
</evidence>
<evidence type="ECO:0000313" key="7">
    <source>
        <dbReference type="EMBL" id="KAF9796772.1"/>
    </source>
</evidence>
<evidence type="ECO:0000313" key="14">
    <source>
        <dbReference type="EMBL" id="KAF9799376.1"/>
    </source>
</evidence>
<dbReference type="EMBL" id="JADOXO010000813">
    <property type="protein sequence ID" value="KAF9800128.1"/>
    <property type="molecule type" value="Genomic_DNA"/>
</dbReference>
<dbReference type="EMBL" id="JADOXO010000581">
    <property type="protein sequence ID" value="KAF9802483.1"/>
    <property type="molecule type" value="Genomic_DNA"/>
</dbReference>
<dbReference type="EMBL" id="JADOXO010001702">
    <property type="protein sequence ID" value="KAF9794405.1"/>
    <property type="molecule type" value="Genomic_DNA"/>
</dbReference>
<evidence type="ECO:0000313" key="11">
    <source>
        <dbReference type="EMBL" id="KAF9797819.1"/>
    </source>
</evidence>
<dbReference type="EMBL" id="JADOXO010001213">
    <property type="protein sequence ID" value="KAF9797174.1"/>
    <property type="molecule type" value="Genomic_DNA"/>
</dbReference>
<evidence type="ECO:0000313" key="20">
    <source>
        <dbReference type="EMBL" id="KAF9803158.1"/>
    </source>
</evidence>
<evidence type="ECO:0000313" key="2">
    <source>
        <dbReference type="EMBL" id="KAF9793826.1"/>
    </source>
</evidence>
<evidence type="ECO:0000313" key="19">
    <source>
        <dbReference type="EMBL" id="KAF9802483.1"/>
    </source>
</evidence>
<feature type="region of interest" description="Disordered" evidence="1">
    <location>
        <begin position="1"/>
        <end position="22"/>
    </location>
</feature>
<reference evidence="21" key="2">
    <citation type="journal article" name="Front. Microbiol.">
        <title>Degradative Capacity of Two Strains of Rhodonia placenta: From Phenotype to Genotype.</title>
        <authorList>
            <person name="Kolle M."/>
            <person name="Horta M.A.C."/>
            <person name="Nowrousian M."/>
            <person name="Ohm R.A."/>
            <person name="Benz J.P."/>
            <person name="Pilgard A."/>
        </authorList>
    </citation>
    <scope>NUCLEOTIDE SEQUENCE</scope>
    <source>
        <strain evidence="21">FPRL280</strain>
    </source>
</reference>
<reference evidence="21" key="1">
    <citation type="submission" date="2020-11" db="EMBL/GenBank/DDBJ databases">
        <authorList>
            <person name="Koelle M."/>
            <person name="Horta M.A.C."/>
            <person name="Nowrousian M."/>
            <person name="Ohm R.A."/>
            <person name="Benz P."/>
            <person name="Pilgard A."/>
        </authorList>
    </citation>
    <scope>NUCLEOTIDE SEQUENCE</scope>
    <source>
        <strain evidence="21">FPRL280</strain>
    </source>
</reference>
<dbReference type="EMBL" id="JADOXO010000914">
    <property type="protein sequence ID" value="KAF9799376.1"/>
    <property type="molecule type" value="Genomic_DNA"/>
</dbReference>
<evidence type="ECO:0000313" key="13">
    <source>
        <dbReference type="EMBL" id="KAF9799046.1"/>
    </source>
</evidence>
<dbReference type="EMBL" id="JADOXO010000631">
    <property type="protein sequence ID" value="KAF9801818.1"/>
    <property type="molecule type" value="Genomic_DNA"/>
</dbReference>
<dbReference type="EMBL" id="JADOXO010001816">
    <property type="protein sequence ID" value="KAF9793829.1"/>
    <property type="molecule type" value="Genomic_DNA"/>
</dbReference>